<protein>
    <submittedName>
        <fullName evidence="1">Uncharacterized protein</fullName>
    </submittedName>
</protein>
<gene>
    <name evidence="1" type="ORF">PFISCL1PPCAC_28064</name>
</gene>
<feature type="non-terminal residue" evidence="1">
    <location>
        <position position="276"/>
    </location>
</feature>
<dbReference type="Proteomes" id="UP001432322">
    <property type="component" value="Unassembled WGS sequence"/>
</dbReference>
<evidence type="ECO:0000313" key="1">
    <source>
        <dbReference type="EMBL" id="GMT36767.1"/>
    </source>
</evidence>
<dbReference type="EMBL" id="BTSY01000007">
    <property type="protein sequence ID" value="GMT36767.1"/>
    <property type="molecule type" value="Genomic_DNA"/>
</dbReference>
<dbReference type="AlphaFoldDB" id="A0AAV5X0E8"/>
<feature type="non-terminal residue" evidence="1">
    <location>
        <position position="1"/>
    </location>
</feature>
<reference evidence="1" key="1">
    <citation type="submission" date="2023-10" db="EMBL/GenBank/DDBJ databases">
        <title>Genome assembly of Pristionchus species.</title>
        <authorList>
            <person name="Yoshida K."/>
            <person name="Sommer R.J."/>
        </authorList>
    </citation>
    <scope>NUCLEOTIDE SEQUENCE</scope>
    <source>
        <strain evidence="1">RS5133</strain>
    </source>
</reference>
<accession>A0AAV5X0E8</accession>
<comment type="caution">
    <text evidence="1">The sequence shown here is derived from an EMBL/GenBank/DDBJ whole genome shotgun (WGS) entry which is preliminary data.</text>
</comment>
<evidence type="ECO:0000313" key="2">
    <source>
        <dbReference type="Proteomes" id="UP001432322"/>
    </source>
</evidence>
<keyword evidence="2" id="KW-1185">Reference proteome</keyword>
<proteinExistence type="predicted"/>
<organism evidence="1 2">
    <name type="scientific">Pristionchus fissidentatus</name>
    <dbReference type="NCBI Taxonomy" id="1538716"/>
    <lineage>
        <taxon>Eukaryota</taxon>
        <taxon>Metazoa</taxon>
        <taxon>Ecdysozoa</taxon>
        <taxon>Nematoda</taxon>
        <taxon>Chromadorea</taxon>
        <taxon>Rhabditida</taxon>
        <taxon>Rhabditina</taxon>
        <taxon>Diplogasteromorpha</taxon>
        <taxon>Diplogasteroidea</taxon>
        <taxon>Neodiplogasteridae</taxon>
        <taxon>Pristionchus</taxon>
    </lineage>
</organism>
<name>A0AAV5X0E8_9BILA</name>
<sequence length="276" mass="29374">ADSYMTHKGLKQQKVVCDIISEELVINMDGGDAVNPADPISCVKCTCDPASMDEKKGVCPLGSLCIKPTSVDKCKSTCPEGTEAVYKDKDGMAAMSATIECQASGDWIADGSDDTVGVACFVHDLSKVVTMFPPEVLNKCPELNEYNCPAECQNLPLYVKTGDSYKVLCSFGALTTDKIFPATQPDLTCGTNGMWENSVTEVNCVVDEVTLFGDCYNTVTDAATKANLGGFCGFGSCSVECTNGKMLMYTDVDGKPGTVPSLECMEGVILGPFRKL</sequence>